<dbReference type="InterPro" id="IPR036514">
    <property type="entry name" value="SGNH_hydro_sf"/>
</dbReference>
<comment type="caution">
    <text evidence="3">The sequence shown here is derived from an EMBL/GenBank/DDBJ whole genome shotgun (WGS) entry which is preliminary data.</text>
</comment>
<dbReference type="CDD" id="cd01834">
    <property type="entry name" value="SGNH_hydrolase_like_2"/>
    <property type="match status" value="1"/>
</dbReference>
<dbReference type="InterPro" id="IPR013830">
    <property type="entry name" value="SGNH_hydro"/>
</dbReference>
<dbReference type="InterPro" id="IPR051532">
    <property type="entry name" value="Ester_Hydrolysis_Enzymes"/>
</dbReference>
<dbReference type="RefSeq" id="WP_380001305.1">
    <property type="nucleotide sequence ID" value="NZ_JBHSGN010000156.1"/>
</dbReference>
<keyword evidence="3" id="KW-0378">Hydrolase</keyword>
<keyword evidence="4" id="KW-1185">Reference proteome</keyword>
<feature type="chain" id="PRO_5047303717" evidence="1">
    <location>
        <begin position="24"/>
        <end position="464"/>
    </location>
</feature>
<evidence type="ECO:0000256" key="1">
    <source>
        <dbReference type="SAM" id="SignalP"/>
    </source>
</evidence>
<dbReference type="PANTHER" id="PTHR30383:SF5">
    <property type="entry name" value="SGNH HYDROLASE-TYPE ESTERASE DOMAIN-CONTAINING PROTEIN"/>
    <property type="match status" value="1"/>
</dbReference>
<dbReference type="Gene3D" id="3.40.50.1110">
    <property type="entry name" value="SGNH hydrolase"/>
    <property type="match status" value="1"/>
</dbReference>
<evidence type="ECO:0000313" key="3">
    <source>
        <dbReference type="EMBL" id="MFC4676761.1"/>
    </source>
</evidence>
<dbReference type="SUPFAM" id="SSF52266">
    <property type="entry name" value="SGNH hydrolase"/>
    <property type="match status" value="1"/>
</dbReference>
<organism evidence="3 4">
    <name type="scientific">Dysgonomonas termitidis</name>
    <dbReference type="NCBI Taxonomy" id="1516126"/>
    <lineage>
        <taxon>Bacteria</taxon>
        <taxon>Pseudomonadati</taxon>
        <taxon>Bacteroidota</taxon>
        <taxon>Bacteroidia</taxon>
        <taxon>Bacteroidales</taxon>
        <taxon>Dysgonomonadaceae</taxon>
        <taxon>Dysgonomonas</taxon>
    </lineage>
</organism>
<reference evidence="4" key="1">
    <citation type="journal article" date="2019" name="Int. J. Syst. Evol. Microbiol.">
        <title>The Global Catalogue of Microorganisms (GCM) 10K type strain sequencing project: providing services to taxonomists for standard genome sequencing and annotation.</title>
        <authorList>
            <consortium name="The Broad Institute Genomics Platform"/>
            <consortium name="The Broad Institute Genome Sequencing Center for Infectious Disease"/>
            <person name="Wu L."/>
            <person name="Ma J."/>
        </authorList>
    </citation>
    <scope>NUCLEOTIDE SEQUENCE [LARGE SCALE GENOMIC DNA]</scope>
    <source>
        <strain evidence="4">CCUG 66188</strain>
    </source>
</reference>
<dbReference type="Pfam" id="PF13472">
    <property type="entry name" value="Lipase_GDSL_2"/>
    <property type="match status" value="1"/>
</dbReference>
<gene>
    <name evidence="3" type="ORF">ACFO6W_24055</name>
</gene>
<name>A0ABV9L458_9BACT</name>
<proteinExistence type="predicted"/>
<evidence type="ECO:0000259" key="2">
    <source>
        <dbReference type="Pfam" id="PF13472"/>
    </source>
</evidence>
<sequence>MKNKSVAIIILFVLLCSFMTSNAQKISPFKDGERAVFLGNSITHGGHYHSYIWLYYMTHFPEMRIKILNAGIGGDRAIDMVKRLDGDVFSKNPTVIIATFGMNDSGYFEYNGDQPEKFADEKVKESYDAYRQMEARFRNLENVKVVLMGSSPYDETAVIEGNNPFRNKNKAMLRIVDFQRESAKNNGWEFFDFNEPMTAINQQFQQHNPKFTLCGTDRIHPDNDGHMVMAYLFLKAQGFAGKEVADINIDGSKMNIISSSNCEISNLKKNSAGITFDYLAKSLPYPMDTIARGWGYKKSQAEVVKSVPFIDEMNREILSVKGLKGDYKLMIDEENIGTWPAKDLAEGINLATLTNTPQYQQALRVMFLNEERWEIECRFREYAWVQFNFFLNKGITDPNTREAIKVLDKYKGSDGWLNGRRDLYSKAMFPEVRQAWQDEMDLLLSAIYEVNTPVKRKITLVRVK</sequence>
<dbReference type="EMBL" id="JBHSGN010000156">
    <property type="protein sequence ID" value="MFC4676761.1"/>
    <property type="molecule type" value="Genomic_DNA"/>
</dbReference>
<keyword evidence="1" id="KW-0732">Signal</keyword>
<dbReference type="GO" id="GO:0016787">
    <property type="term" value="F:hydrolase activity"/>
    <property type="evidence" value="ECO:0007669"/>
    <property type="project" value="UniProtKB-KW"/>
</dbReference>
<feature type="domain" description="SGNH hydrolase-type esterase" evidence="2">
    <location>
        <begin position="37"/>
        <end position="226"/>
    </location>
</feature>
<dbReference type="Proteomes" id="UP001596023">
    <property type="component" value="Unassembled WGS sequence"/>
</dbReference>
<protein>
    <submittedName>
        <fullName evidence="3">SGNH/GDSL hydrolase family protein</fullName>
        <ecNumber evidence="3">3.1.-.-</ecNumber>
    </submittedName>
</protein>
<evidence type="ECO:0000313" key="4">
    <source>
        <dbReference type="Proteomes" id="UP001596023"/>
    </source>
</evidence>
<accession>A0ABV9L458</accession>
<dbReference type="PANTHER" id="PTHR30383">
    <property type="entry name" value="THIOESTERASE 1/PROTEASE 1/LYSOPHOSPHOLIPASE L1"/>
    <property type="match status" value="1"/>
</dbReference>
<feature type="signal peptide" evidence="1">
    <location>
        <begin position="1"/>
        <end position="23"/>
    </location>
</feature>
<dbReference type="EC" id="3.1.-.-" evidence="3"/>